<organism evidence="3 4">
    <name type="scientific">Delftia lacustris</name>
    <dbReference type="NCBI Taxonomy" id="558537"/>
    <lineage>
        <taxon>Bacteria</taxon>
        <taxon>Pseudomonadati</taxon>
        <taxon>Pseudomonadota</taxon>
        <taxon>Betaproteobacteria</taxon>
        <taxon>Burkholderiales</taxon>
        <taxon>Comamonadaceae</taxon>
        <taxon>Delftia</taxon>
    </lineage>
</organism>
<dbReference type="Proteomes" id="UP000183417">
    <property type="component" value="Unassembled WGS sequence"/>
</dbReference>
<dbReference type="SUPFAM" id="SSF47226">
    <property type="entry name" value="Histidine-containing phosphotransfer domain, HPT domain"/>
    <property type="match status" value="1"/>
</dbReference>
<dbReference type="GO" id="GO:0004672">
    <property type="term" value="F:protein kinase activity"/>
    <property type="evidence" value="ECO:0007669"/>
    <property type="project" value="UniProtKB-ARBA"/>
</dbReference>
<dbReference type="AlphaFoldDB" id="A0A1H3J0K6"/>
<feature type="domain" description="HPt" evidence="2">
    <location>
        <begin position="177"/>
        <end position="253"/>
    </location>
</feature>
<reference evidence="3 4" key="1">
    <citation type="submission" date="2016-10" db="EMBL/GenBank/DDBJ databases">
        <authorList>
            <person name="de Groot N.N."/>
        </authorList>
    </citation>
    <scope>NUCLEOTIDE SEQUENCE [LARGE SCALE GENOMIC DNA]</scope>
    <source>
        <strain evidence="3 4">LMG 24775</strain>
    </source>
</reference>
<protein>
    <submittedName>
        <fullName evidence="3">Hpt domain-containing protein</fullName>
    </submittedName>
</protein>
<dbReference type="EMBL" id="FNPE01000004">
    <property type="protein sequence ID" value="SDY32968.1"/>
    <property type="molecule type" value="Genomic_DNA"/>
</dbReference>
<dbReference type="InterPro" id="IPR008207">
    <property type="entry name" value="Sig_transdc_His_kin_Hpt_dom"/>
</dbReference>
<name>A0A1H3J0K6_9BURK</name>
<evidence type="ECO:0000259" key="2">
    <source>
        <dbReference type="Pfam" id="PF01627"/>
    </source>
</evidence>
<evidence type="ECO:0000313" key="3">
    <source>
        <dbReference type="EMBL" id="SDY32968.1"/>
    </source>
</evidence>
<keyword evidence="1" id="KW-0902">Two-component regulatory system</keyword>
<evidence type="ECO:0000313" key="4">
    <source>
        <dbReference type="Proteomes" id="UP000183417"/>
    </source>
</evidence>
<dbReference type="GeneID" id="94692138"/>
<accession>A0A1H3J0K6</accession>
<evidence type="ECO:0000256" key="1">
    <source>
        <dbReference type="ARBA" id="ARBA00023012"/>
    </source>
</evidence>
<dbReference type="Pfam" id="PF01627">
    <property type="entry name" value="Hpt"/>
    <property type="match status" value="1"/>
</dbReference>
<gene>
    <name evidence="3" type="ORF">SAMN05421547_10427</name>
</gene>
<dbReference type="GO" id="GO:0000160">
    <property type="term" value="P:phosphorelay signal transduction system"/>
    <property type="evidence" value="ECO:0007669"/>
    <property type="project" value="UniProtKB-KW"/>
</dbReference>
<dbReference type="RefSeq" id="WP_244160462.1">
    <property type="nucleotide sequence ID" value="NZ_CP141274.1"/>
</dbReference>
<sequence length="262" mass="29135">MTKQISAPDSAPTARRPDKLLTAFGTTPVADALLRPHLPFSGQQILFISSCDDQHTHLLPLLKEWGLVTTACRHPTVIRQDRLQKFHVVVLCGPKTSWNAKDENRLVAGAARIIECEASHPMQPRVINARIIAVSWHSPQGIFDALTMAIHSTHPNPDNLLPTDEVVHFEKIAPPIRNAFLESARSSLATIKSSPNCKDVQRELHNLSGSLRFFDLVELSIRCADLESRMGHDGLAYHRHSLSLLELQLEAVIQDIQALKAE</sequence>
<proteinExistence type="predicted"/>
<dbReference type="InterPro" id="IPR036641">
    <property type="entry name" value="HPT_dom_sf"/>
</dbReference>